<dbReference type="Gene3D" id="2.20.130.20">
    <property type="match status" value="1"/>
</dbReference>
<evidence type="ECO:0000256" key="6">
    <source>
        <dbReference type="SAM" id="MobiDB-lite"/>
    </source>
</evidence>
<dbReference type="Gene3D" id="1.50.10.20">
    <property type="match status" value="1"/>
</dbReference>
<dbReference type="InterPro" id="IPR008930">
    <property type="entry name" value="Terpenoid_cyclase/PrenylTrfase"/>
</dbReference>
<dbReference type="SMART" id="SM01360">
    <property type="entry name" value="A2M"/>
    <property type="match status" value="1"/>
</dbReference>
<evidence type="ECO:0000313" key="11">
    <source>
        <dbReference type="Proteomes" id="UP000515158"/>
    </source>
</evidence>
<dbReference type="GeneID" id="117638929"/>
<dbReference type="InterPro" id="IPR050473">
    <property type="entry name" value="A2M/Complement_sys"/>
</dbReference>
<dbReference type="SUPFAM" id="SSF49410">
    <property type="entry name" value="Alpha-macroglobulin receptor domain"/>
    <property type="match status" value="1"/>
</dbReference>
<dbReference type="Gene3D" id="2.60.40.690">
    <property type="entry name" value="Alpha-macroglobulin, receptor-binding domain"/>
    <property type="match status" value="1"/>
</dbReference>
<feature type="region of interest" description="Disordered" evidence="6">
    <location>
        <begin position="309"/>
        <end position="329"/>
    </location>
</feature>
<dbReference type="PANTHER" id="PTHR11412">
    <property type="entry name" value="MACROGLOBULIN / COMPLEMENT"/>
    <property type="match status" value="1"/>
</dbReference>
<comment type="similarity">
    <text evidence="1">Belongs to the protease inhibitor I39 (alpha-2-macroglobulin) family.</text>
</comment>
<dbReference type="SMART" id="SM01419">
    <property type="entry name" value="Thiol-ester_cl"/>
    <property type="match status" value="1"/>
</dbReference>
<dbReference type="Pfam" id="PF00207">
    <property type="entry name" value="A2M"/>
    <property type="match status" value="1"/>
</dbReference>
<dbReference type="InterPro" id="IPR019742">
    <property type="entry name" value="MacrogloblnA2_CS"/>
</dbReference>
<keyword evidence="5" id="KW-0325">Glycoprotein</keyword>
<proteinExistence type="inferred from homology"/>
<dbReference type="Gene3D" id="2.60.40.1930">
    <property type="match status" value="2"/>
</dbReference>
<feature type="signal peptide" evidence="7">
    <location>
        <begin position="1"/>
        <end position="20"/>
    </location>
</feature>
<dbReference type="Gene3D" id="2.60.40.1940">
    <property type="match status" value="1"/>
</dbReference>
<keyword evidence="4" id="KW-1015">Disulfide bond</keyword>
<dbReference type="SUPFAM" id="SSF48239">
    <property type="entry name" value="Terpenoid cyclases/Protein prenyltransferases"/>
    <property type="match status" value="1"/>
</dbReference>
<reference evidence="12" key="1">
    <citation type="submission" date="2025-08" db="UniProtKB">
        <authorList>
            <consortium name="RefSeq"/>
        </authorList>
    </citation>
    <scope>IDENTIFICATION</scope>
    <source>
        <tissue evidence="12">Total insect</tissue>
    </source>
</reference>
<dbReference type="Pfam" id="PF07677">
    <property type="entry name" value="A2M_recep"/>
    <property type="match status" value="1"/>
</dbReference>
<keyword evidence="2 7" id="KW-0732">Signal</keyword>
<feature type="domain" description="Alpha-2-macroglobulin bait region" evidence="8">
    <location>
        <begin position="497"/>
        <end position="641"/>
    </location>
</feature>
<dbReference type="InterPro" id="IPR011626">
    <property type="entry name" value="Alpha-macroglobulin_TED"/>
</dbReference>
<dbReference type="RefSeq" id="XP_034230047.1">
    <property type="nucleotide sequence ID" value="XM_034374156.1"/>
</dbReference>
<dbReference type="InterPro" id="IPR009048">
    <property type="entry name" value="A-macroglobulin_rcpt-bd"/>
</dbReference>
<dbReference type="InterPro" id="IPR041813">
    <property type="entry name" value="A2M_TED"/>
</dbReference>
<dbReference type="InParanoid" id="A0A6P8Y8K5"/>
<evidence type="ECO:0000259" key="10">
    <source>
        <dbReference type="SMART" id="SM01361"/>
    </source>
</evidence>
<dbReference type="FunFam" id="1.50.10.20:FF:000001">
    <property type="entry name" value="CD109 isoform 1"/>
    <property type="match status" value="1"/>
</dbReference>
<protein>
    <submittedName>
        <fullName evidence="12">Pregnancy zone protein-like isoform X1</fullName>
    </submittedName>
</protein>
<evidence type="ECO:0000259" key="9">
    <source>
        <dbReference type="SMART" id="SM01360"/>
    </source>
</evidence>
<dbReference type="SMART" id="SM01361">
    <property type="entry name" value="A2M_recep"/>
    <property type="match status" value="1"/>
</dbReference>
<dbReference type="SMART" id="SM01359">
    <property type="entry name" value="A2M_N_2"/>
    <property type="match status" value="1"/>
</dbReference>
<dbReference type="Pfam" id="PF07703">
    <property type="entry name" value="A2M_BRD"/>
    <property type="match status" value="1"/>
</dbReference>
<dbReference type="PROSITE" id="PS00477">
    <property type="entry name" value="ALPHA_2_MACROGLOBULIN"/>
    <property type="match status" value="1"/>
</dbReference>
<dbReference type="KEGG" id="tpal:117638929"/>
<evidence type="ECO:0000256" key="7">
    <source>
        <dbReference type="SAM" id="SignalP"/>
    </source>
</evidence>
<dbReference type="InterPro" id="IPR011625">
    <property type="entry name" value="A2M_N_BRD"/>
</dbReference>
<dbReference type="Gene3D" id="6.20.50.160">
    <property type="match status" value="1"/>
</dbReference>
<feature type="domain" description="Alpha-macroglobulin receptor-binding" evidence="10">
    <location>
        <begin position="1384"/>
        <end position="1473"/>
    </location>
</feature>
<sequence>MLLRNLSGAAWMLAVGVAMAATAELGQGTYTVVSPSSVRPHSEYHVAVAVQGADRDTSVQLELANSGDNGQNVTYTEKVVVPAGSTKTARLKVGELNAGKVRLSATGEGGVPFSNATEVDFDAKTASLFVQTDKAQYKPGQDVRIRVLVLDPHLKPTVRDPINVFVLSDDHLFAVCTTSFLVRLQDGKGNRIKQWLSEHPEGGLWSGTFSLSAGPVLGDWTVAAALATTPAPGPVTKTFGVAEYVLPTFEVTAKAPQRVALKQGKIAVTVKAKYTYGKPVVGKATVRAPLPYYWTNPFSAHTFPVPGGAAENASTSTTISTTPRPPRPTHVEKVVPIDGSATVEFDMKEDLKLEDHDWNHVNFEVSVVEDVTGRVLNATDVEGTQVRRHDFELQFVDTSDTFQPGKLVIAKVKVTDLEGSPIHDDKNPVELKYSYNHGWEELEQKSLPKQTVPPTGIVTFELEPEKNKSQIILTAVYCNNTAVQYISALEEGESQNLSVEMVQESVNVGDDILVRVIAKVPLRQATLVVQGPLGLRSVRDVPAALDAEQDSKQDAKAGTTVRVRATADMAPASRVVVYGVTADGLLAADVTAVKVNATLAPVGVRILPGRSEPGRAVEVSLTARPNATVALLAVDQSVLLLKQANNGVTAADANNERLSYESKSKRPWLGSGAESLLGKWRRWWWYSPEEVLEDAGVAYMSNANVVRREPPQALYAVDDIIDIRAPGAPGAAPGMAVPPMAASVGSGDAGGAAPPPRLRTLFPETWLWESFNAGADGNVTLKRIVPDTITSWVVSALAIDPVQGLGLSEPTKLTVFRPFFAALNLPYSVIRGETVQVPVIVFNYMDQDTTATVTLHNELGEFEFAGNATGGRVRREGAGSQTRQVTVPRQGAASATFDITPKKVGHVALKVTAVGDKAGDAVERPLKVKAEGETQYRNKAVPVSLGKEKTFKAIVPLEFPENTVPDSETVEVSAIGDVLGPSTANLDTLIRMPFGCGEQNMLNFVPNIVIMKYLNHTNKLSPALERTARSFTETGYQKEMTYRHKDGSFSAFGEKDRNGSTWLTAFVAKSFRLARSLVAVEERVVDEALEWLSKQQAENGSFPEVGTVSHRDMQGGAAKGLALTAYVLTAFLQEKDATFKHQDAAKKALDYLVKNMDSLDDPYAIAITTYALHLAGHPARDEAFKKLDAKAQSGRGLRWWSKTEKADPDNPFWSQPNSVNVEMTAYALLTYLERGLAEEAFPIMQWLIEQRNSNGGFASTQDTVVGLQALAAMAERIALPSGDMRVVFSYTVKGAKQDTPIIVNSKTGMWLQRHELPRTVREVELAADGAGFSLAQVSWSYNEATVGKHPLFKLRAELADRTTPNTLVLRVCSSFIAGPWGSESNMAVVEVSLPSGFTADQDALPALKENPNVKRVETKDQDTVIVLYFDKMETKEYCAEVSAIRTHVVSNQKPVPVTVYDYYDQTRRARVFYEGH</sequence>
<evidence type="ECO:0000256" key="4">
    <source>
        <dbReference type="ARBA" id="ARBA00023157"/>
    </source>
</evidence>
<gene>
    <name evidence="12" type="primary">LOC117638929</name>
</gene>
<dbReference type="GO" id="GO:0004866">
    <property type="term" value="F:endopeptidase inhibitor activity"/>
    <property type="evidence" value="ECO:0007669"/>
    <property type="project" value="InterPro"/>
</dbReference>
<dbReference type="InterPro" id="IPR036595">
    <property type="entry name" value="A-macroglobulin_rcpt-bd_sf"/>
</dbReference>
<dbReference type="CDD" id="cd02897">
    <property type="entry name" value="A2M_2"/>
    <property type="match status" value="1"/>
</dbReference>
<feature type="domain" description="Alpha-2-macroglobulin" evidence="9">
    <location>
        <begin position="765"/>
        <end position="855"/>
    </location>
</feature>
<dbReference type="Pfam" id="PF01835">
    <property type="entry name" value="MG2"/>
    <property type="match status" value="1"/>
</dbReference>
<dbReference type="InterPro" id="IPR002890">
    <property type="entry name" value="MG2"/>
</dbReference>
<evidence type="ECO:0000313" key="12">
    <source>
        <dbReference type="RefSeq" id="XP_034230047.1"/>
    </source>
</evidence>
<dbReference type="Pfam" id="PF07678">
    <property type="entry name" value="TED_complement"/>
    <property type="match status" value="1"/>
</dbReference>
<evidence type="ECO:0000256" key="3">
    <source>
        <dbReference type="ARBA" id="ARBA00022966"/>
    </source>
</evidence>
<dbReference type="Proteomes" id="UP000515158">
    <property type="component" value="Unplaced"/>
</dbReference>
<name>A0A6P8Y8K5_THRPL</name>
<keyword evidence="11" id="KW-1185">Reference proteome</keyword>
<feature type="chain" id="PRO_5027655019" evidence="7">
    <location>
        <begin position="21"/>
        <end position="1476"/>
    </location>
</feature>
<keyword evidence="3" id="KW-0882">Thioester bond</keyword>
<organism evidence="12">
    <name type="scientific">Thrips palmi</name>
    <name type="common">Melon thrips</name>
    <dbReference type="NCBI Taxonomy" id="161013"/>
    <lineage>
        <taxon>Eukaryota</taxon>
        <taxon>Metazoa</taxon>
        <taxon>Ecdysozoa</taxon>
        <taxon>Arthropoda</taxon>
        <taxon>Hexapoda</taxon>
        <taxon>Insecta</taxon>
        <taxon>Pterygota</taxon>
        <taxon>Neoptera</taxon>
        <taxon>Paraneoptera</taxon>
        <taxon>Thysanoptera</taxon>
        <taxon>Terebrantia</taxon>
        <taxon>Thripoidea</taxon>
        <taxon>Thripidae</taxon>
        <taxon>Thrips</taxon>
    </lineage>
</organism>
<dbReference type="InterPro" id="IPR041555">
    <property type="entry name" value="MG3"/>
</dbReference>
<dbReference type="InterPro" id="IPR013783">
    <property type="entry name" value="Ig-like_fold"/>
</dbReference>
<dbReference type="Gene3D" id="2.60.120.1540">
    <property type="match status" value="1"/>
</dbReference>
<evidence type="ECO:0000256" key="2">
    <source>
        <dbReference type="ARBA" id="ARBA00022729"/>
    </source>
</evidence>
<dbReference type="InterPro" id="IPR047565">
    <property type="entry name" value="Alpha-macroglob_thiol-ester_cl"/>
</dbReference>
<dbReference type="PANTHER" id="PTHR11412:SF136">
    <property type="entry name" value="CD109 ANTIGEN"/>
    <property type="match status" value="1"/>
</dbReference>
<dbReference type="OrthoDB" id="9998011at2759"/>
<dbReference type="InterPro" id="IPR001599">
    <property type="entry name" value="Macroglobln_a2"/>
</dbReference>
<accession>A0A6P8Y8K5</accession>
<evidence type="ECO:0000256" key="1">
    <source>
        <dbReference type="ARBA" id="ARBA00010952"/>
    </source>
</evidence>
<evidence type="ECO:0000256" key="5">
    <source>
        <dbReference type="ARBA" id="ARBA00023180"/>
    </source>
</evidence>
<dbReference type="Gene3D" id="2.60.40.2950">
    <property type="match status" value="1"/>
</dbReference>
<evidence type="ECO:0000259" key="8">
    <source>
        <dbReference type="SMART" id="SM01359"/>
    </source>
</evidence>
<dbReference type="Pfam" id="PF17791">
    <property type="entry name" value="MG3"/>
    <property type="match status" value="1"/>
</dbReference>
<dbReference type="Gene3D" id="2.60.40.10">
    <property type="entry name" value="Immunoglobulins"/>
    <property type="match status" value="2"/>
</dbReference>
<dbReference type="GO" id="GO:0005615">
    <property type="term" value="C:extracellular space"/>
    <property type="evidence" value="ECO:0007669"/>
    <property type="project" value="InterPro"/>
</dbReference>